<evidence type="ECO:0000313" key="2">
    <source>
        <dbReference type="EMBL" id="KAH8989996.1"/>
    </source>
</evidence>
<name>A0AAD4LHS3_9AGAM</name>
<protein>
    <submittedName>
        <fullName evidence="2">Uncharacterized protein</fullName>
    </submittedName>
</protein>
<organism evidence="2 3">
    <name type="scientific">Lactarius akahatsu</name>
    <dbReference type="NCBI Taxonomy" id="416441"/>
    <lineage>
        <taxon>Eukaryota</taxon>
        <taxon>Fungi</taxon>
        <taxon>Dikarya</taxon>
        <taxon>Basidiomycota</taxon>
        <taxon>Agaricomycotina</taxon>
        <taxon>Agaricomycetes</taxon>
        <taxon>Russulales</taxon>
        <taxon>Russulaceae</taxon>
        <taxon>Lactarius</taxon>
    </lineage>
</organism>
<evidence type="ECO:0000256" key="1">
    <source>
        <dbReference type="SAM" id="MobiDB-lite"/>
    </source>
</evidence>
<keyword evidence="3" id="KW-1185">Reference proteome</keyword>
<feature type="compositionally biased region" description="Basic residues" evidence="1">
    <location>
        <begin position="100"/>
        <end position="111"/>
    </location>
</feature>
<dbReference type="Proteomes" id="UP001201163">
    <property type="component" value="Unassembled WGS sequence"/>
</dbReference>
<proteinExistence type="predicted"/>
<feature type="compositionally biased region" description="Basic and acidic residues" evidence="1">
    <location>
        <begin position="112"/>
        <end position="125"/>
    </location>
</feature>
<accession>A0AAD4LHS3</accession>
<feature type="region of interest" description="Disordered" evidence="1">
    <location>
        <begin position="46"/>
        <end position="128"/>
    </location>
</feature>
<sequence length="217" mass="23762">MAATKQAKLVPISWHSLSHSMKKGLKGGRKWHAIVKAPVFLPMTQHTTTTTEVGTNTVGKKQPRQLLAPTHSDSGEKAPDEADEASSDSTDGPNLQQQQHHNKHQKFMPHPKGHDSQKLPGEKKPQIRNKITAPINWSDLGSDSSKVWSKKKISIDLVKAIEGCKGTKSTCPHADPCPVFSLLSKSGVSWSNVLKCFYCIEHSLLVPGDNFCSHFSG</sequence>
<gene>
    <name evidence="2" type="ORF">EDB92DRAFT_1816971</name>
</gene>
<dbReference type="AlphaFoldDB" id="A0AAD4LHS3"/>
<dbReference type="EMBL" id="JAKELL010000033">
    <property type="protein sequence ID" value="KAH8989996.1"/>
    <property type="molecule type" value="Genomic_DNA"/>
</dbReference>
<evidence type="ECO:0000313" key="3">
    <source>
        <dbReference type="Proteomes" id="UP001201163"/>
    </source>
</evidence>
<feature type="compositionally biased region" description="Low complexity" evidence="1">
    <location>
        <begin position="46"/>
        <end position="57"/>
    </location>
</feature>
<comment type="caution">
    <text evidence="2">The sequence shown here is derived from an EMBL/GenBank/DDBJ whole genome shotgun (WGS) entry which is preliminary data.</text>
</comment>
<reference evidence="2" key="1">
    <citation type="submission" date="2022-01" db="EMBL/GenBank/DDBJ databases">
        <title>Comparative genomics reveals a dynamic genome evolution in the ectomycorrhizal milk-cap (Lactarius) mushrooms.</title>
        <authorList>
            <consortium name="DOE Joint Genome Institute"/>
            <person name="Lebreton A."/>
            <person name="Tang N."/>
            <person name="Kuo A."/>
            <person name="LaButti K."/>
            <person name="Drula E."/>
            <person name="Barry K."/>
            <person name="Clum A."/>
            <person name="Lipzen A."/>
            <person name="Mousain D."/>
            <person name="Ng V."/>
            <person name="Wang R."/>
            <person name="Wang X."/>
            <person name="Dai Y."/>
            <person name="Henrissat B."/>
            <person name="Grigoriev I.V."/>
            <person name="Guerin-Laguette A."/>
            <person name="Yu F."/>
            <person name="Martin F.M."/>
        </authorList>
    </citation>
    <scope>NUCLEOTIDE SEQUENCE</scope>
    <source>
        <strain evidence="2">QP</strain>
    </source>
</reference>